<evidence type="ECO:0000256" key="2">
    <source>
        <dbReference type="ARBA" id="ARBA00023125"/>
    </source>
</evidence>
<dbReference type="PANTHER" id="PTHR19303:SF74">
    <property type="entry name" value="POGO TRANSPOSABLE ELEMENT WITH KRAB DOMAIN"/>
    <property type="match status" value="1"/>
</dbReference>
<dbReference type="AlphaFoldDB" id="A0AAV8YD66"/>
<feature type="compositionally biased region" description="Basic and acidic residues" evidence="4">
    <location>
        <begin position="678"/>
        <end position="687"/>
    </location>
</feature>
<dbReference type="InterPro" id="IPR004875">
    <property type="entry name" value="DDE_SF_endonuclease_dom"/>
</dbReference>
<evidence type="ECO:0000313" key="6">
    <source>
        <dbReference type="EMBL" id="KAJ8949491.1"/>
    </source>
</evidence>
<dbReference type="GO" id="GO:0005634">
    <property type="term" value="C:nucleus"/>
    <property type="evidence" value="ECO:0007669"/>
    <property type="project" value="UniProtKB-SubCell"/>
</dbReference>
<dbReference type="InterPro" id="IPR009057">
    <property type="entry name" value="Homeodomain-like_sf"/>
</dbReference>
<dbReference type="SUPFAM" id="SSF46689">
    <property type="entry name" value="Homeodomain-like"/>
    <property type="match status" value="1"/>
</dbReference>
<dbReference type="InterPro" id="IPR036397">
    <property type="entry name" value="RNaseH_sf"/>
</dbReference>
<dbReference type="PROSITE" id="PS51253">
    <property type="entry name" value="HTH_CENPB"/>
    <property type="match status" value="1"/>
</dbReference>
<organism evidence="6 7">
    <name type="scientific">Rhamnusium bicolor</name>
    <dbReference type="NCBI Taxonomy" id="1586634"/>
    <lineage>
        <taxon>Eukaryota</taxon>
        <taxon>Metazoa</taxon>
        <taxon>Ecdysozoa</taxon>
        <taxon>Arthropoda</taxon>
        <taxon>Hexapoda</taxon>
        <taxon>Insecta</taxon>
        <taxon>Pterygota</taxon>
        <taxon>Neoptera</taxon>
        <taxon>Endopterygota</taxon>
        <taxon>Coleoptera</taxon>
        <taxon>Polyphaga</taxon>
        <taxon>Cucujiformia</taxon>
        <taxon>Chrysomeloidea</taxon>
        <taxon>Cerambycidae</taxon>
        <taxon>Lepturinae</taxon>
        <taxon>Rhagiini</taxon>
        <taxon>Rhamnusium</taxon>
    </lineage>
</organism>
<feature type="domain" description="HTH CENPB-type" evidence="5">
    <location>
        <begin position="58"/>
        <end position="133"/>
    </location>
</feature>
<dbReference type="InterPro" id="IPR007889">
    <property type="entry name" value="HTH_Psq"/>
</dbReference>
<dbReference type="InterPro" id="IPR050863">
    <property type="entry name" value="CenT-Element_Derived"/>
</dbReference>
<accession>A0AAV8YD66</accession>
<dbReference type="EMBL" id="JANEYF010002228">
    <property type="protein sequence ID" value="KAJ8949491.1"/>
    <property type="molecule type" value="Genomic_DNA"/>
</dbReference>
<dbReference type="GO" id="GO:0003677">
    <property type="term" value="F:DNA binding"/>
    <property type="evidence" value="ECO:0007669"/>
    <property type="project" value="UniProtKB-KW"/>
</dbReference>
<evidence type="ECO:0000256" key="4">
    <source>
        <dbReference type="SAM" id="MobiDB-lite"/>
    </source>
</evidence>
<evidence type="ECO:0000259" key="5">
    <source>
        <dbReference type="PROSITE" id="PS51253"/>
    </source>
</evidence>
<reference evidence="6" key="1">
    <citation type="journal article" date="2023" name="Insect Mol. Biol.">
        <title>Genome sequencing provides insights into the evolution of gene families encoding plant cell wall-degrading enzymes in longhorned beetles.</title>
        <authorList>
            <person name="Shin N.R."/>
            <person name="Okamura Y."/>
            <person name="Kirsch R."/>
            <person name="Pauchet Y."/>
        </authorList>
    </citation>
    <scope>NUCLEOTIDE SEQUENCE</scope>
    <source>
        <strain evidence="6">RBIC_L_NR</strain>
    </source>
</reference>
<proteinExistence type="predicted"/>
<evidence type="ECO:0000313" key="7">
    <source>
        <dbReference type="Proteomes" id="UP001162156"/>
    </source>
</evidence>
<dbReference type="Gene3D" id="1.10.10.60">
    <property type="entry name" value="Homeodomain-like"/>
    <property type="match status" value="1"/>
</dbReference>
<keyword evidence="2" id="KW-0238">DNA-binding</keyword>
<keyword evidence="3" id="KW-0539">Nucleus</keyword>
<sequence length="817" mass="93921">MEKGTRKYKRFQYSDDDLQNALEEIRQKKLSLSAVSRKYGIPKGTLFNKIKGKVPLIRKMGPDTVLTVAEEAPLEKWIIEKALLGFPMHPDELKDSVQRVLKTINRPNSFVDDRPGRKWLKLFLNRHPKITQRSAEIISKARASVSEAGIRNWFQELNEYLQHENCAEILNDPSRIFNGDETGLQTCPKTGKLLGPKNYRNFYEIASGPEKECITVLCTFSAAGDSAPPMVVFPYKRIPRDIAVSFPDDWGIGRSDSGWMTSATFYEYIANIFLPWILKRHIKLPILLLLDGHKSHIGMDLYNLCTQKGIMLYCLLPNATHILQPCDVSVFKSIKVHWKEIVRQHKQKTTKSITKNTFIPLFKKAYEQGVQPSIIKHGFRKCGIFPFDADAVDYSRCISKRREEQKNNSDKQNTIDVSEYQTTLKVMEYHIDSELLLKFKSSTIGSEITESPLFNMWKTIQEGSNKEIATETVHDYNQIVSNNNIQDNTFINIEMIDLSNEIFLSEELMRLPVEIDGVVYENADFNNDPTFSNVNRSSDVDQSDGKGQKMEPVRIKVLHQGESQNVCHEILEIIITAVYQEVAKRELESCQKIVVHSNITVQDAWSDHLHWPKIEEKGVKRKSATPMPFAITSKKWKEYAEDIEARKREKEDLKMQKKHVRDQKLQEQNKNKGKRKNVQKDKPKAADIETATVDSKTPEAPKPKITTQSTKKGKIPPIRARTSVQKSGVQKEFELSISVGSYVILKYEQQYFPGIVESIEGEEYEIRAMSPSGSNYFKWPNPPDQIWYKKTAIKEVIEAPKLIKRSCYECPEISKYI</sequence>
<dbReference type="InterPro" id="IPR006600">
    <property type="entry name" value="HTH_CenpB_DNA-bd_dom"/>
</dbReference>
<evidence type="ECO:0000256" key="3">
    <source>
        <dbReference type="ARBA" id="ARBA00023242"/>
    </source>
</evidence>
<dbReference type="Pfam" id="PF03184">
    <property type="entry name" value="DDE_1"/>
    <property type="match status" value="1"/>
</dbReference>
<gene>
    <name evidence="6" type="ORF">NQ314_008182</name>
</gene>
<dbReference type="Proteomes" id="UP001162156">
    <property type="component" value="Unassembled WGS sequence"/>
</dbReference>
<dbReference type="PANTHER" id="PTHR19303">
    <property type="entry name" value="TRANSPOSON"/>
    <property type="match status" value="1"/>
</dbReference>
<comment type="subcellular location">
    <subcellularLocation>
        <location evidence="1">Nucleus</location>
    </subcellularLocation>
</comment>
<comment type="caution">
    <text evidence="6">The sequence shown here is derived from an EMBL/GenBank/DDBJ whole genome shotgun (WGS) entry which is preliminary data.</text>
</comment>
<dbReference type="Gene3D" id="3.30.420.10">
    <property type="entry name" value="Ribonuclease H-like superfamily/Ribonuclease H"/>
    <property type="match status" value="1"/>
</dbReference>
<name>A0AAV8YD66_9CUCU</name>
<dbReference type="Pfam" id="PF05225">
    <property type="entry name" value="HTH_psq"/>
    <property type="match status" value="1"/>
</dbReference>
<feature type="region of interest" description="Disordered" evidence="4">
    <location>
        <begin position="650"/>
        <end position="715"/>
    </location>
</feature>
<evidence type="ECO:0000256" key="1">
    <source>
        <dbReference type="ARBA" id="ARBA00004123"/>
    </source>
</evidence>
<keyword evidence="7" id="KW-1185">Reference proteome</keyword>
<protein>
    <recommendedName>
        <fullName evidence="5">HTH CENPB-type domain-containing protein</fullName>
    </recommendedName>
</protein>